<keyword evidence="1" id="KW-0812">Transmembrane</keyword>
<feature type="transmembrane region" description="Helical" evidence="1">
    <location>
        <begin position="12"/>
        <end position="33"/>
    </location>
</feature>
<dbReference type="AlphaFoldDB" id="A0A143BK97"/>
<reference evidence="2 3" key="2">
    <citation type="journal article" date="2016" name="Environ. Microbiol. Rep.">
        <title>Metagenomic evidence for the presence of phototrophic Gemmatimonadetes bacteria in diverse environments.</title>
        <authorList>
            <person name="Zeng Y."/>
            <person name="Baumbach J."/>
            <person name="Barbosa E.G."/>
            <person name="Azevedo V."/>
            <person name="Zhang C."/>
            <person name="Koblizek M."/>
        </authorList>
    </citation>
    <scope>NUCLEOTIDE SEQUENCE [LARGE SCALE GENOMIC DNA]</scope>
    <source>
        <strain evidence="2 3">AP64</strain>
    </source>
</reference>
<evidence type="ECO:0008006" key="4">
    <source>
        <dbReference type="Google" id="ProtNLM"/>
    </source>
</evidence>
<dbReference type="eggNOG" id="COG4968">
    <property type="taxonomic scope" value="Bacteria"/>
</dbReference>
<protein>
    <recommendedName>
        <fullName evidence="4">Pilin</fullName>
    </recommendedName>
</protein>
<dbReference type="SUPFAM" id="SSF54523">
    <property type="entry name" value="Pili subunits"/>
    <property type="match status" value="1"/>
</dbReference>
<dbReference type="Pfam" id="PF07963">
    <property type="entry name" value="N_methyl"/>
    <property type="match status" value="1"/>
</dbReference>
<dbReference type="InterPro" id="IPR045584">
    <property type="entry name" value="Pilin-like"/>
</dbReference>
<organism evidence="2 3">
    <name type="scientific">Gemmatimonas phototrophica</name>
    <dbReference type="NCBI Taxonomy" id="1379270"/>
    <lineage>
        <taxon>Bacteria</taxon>
        <taxon>Pseudomonadati</taxon>
        <taxon>Gemmatimonadota</taxon>
        <taxon>Gemmatimonadia</taxon>
        <taxon>Gemmatimonadales</taxon>
        <taxon>Gemmatimonadaceae</taxon>
        <taxon>Gemmatimonas</taxon>
    </lineage>
</organism>
<dbReference type="Gene3D" id="3.30.700.10">
    <property type="entry name" value="Glycoprotein, Type 4 Pilin"/>
    <property type="match status" value="1"/>
</dbReference>
<dbReference type="InterPro" id="IPR012902">
    <property type="entry name" value="N_methyl_site"/>
</dbReference>
<dbReference type="KEGG" id="gph:GEMMAAP_12815"/>
<gene>
    <name evidence="2" type="ORF">GEMMAAP_12815</name>
</gene>
<accession>A0A143BK97</accession>
<keyword evidence="1" id="KW-0472">Membrane</keyword>
<evidence type="ECO:0000313" key="2">
    <source>
        <dbReference type="EMBL" id="AMW05448.1"/>
    </source>
</evidence>
<dbReference type="Proteomes" id="UP000076404">
    <property type="component" value="Chromosome"/>
</dbReference>
<dbReference type="RefSeq" id="WP_043580637.1">
    <property type="nucleotide sequence ID" value="NZ_CP011454.1"/>
</dbReference>
<keyword evidence="1" id="KW-1133">Transmembrane helix</keyword>
<reference evidence="2 3" key="1">
    <citation type="journal article" date="2014" name="Proc. Natl. Acad. Sci. U.S.A.">
        <title>Functional type 2 photosynthetic reaction centers found in the rare bacterial phylum Gemmatimonadetes.</title>
        <authorList>
            <person name="Zeng Y."/>
            <person name="Feng F."/>
            <person name="Medova H."/>
            <person name="Dean J."/>
            <person name="Koblizek M."/>
        </authorList>
    </citation>
    <scope>NUCLEOTIDE SEQUENCE [LARGE SCALE GENOMIC DNA]</scope>
    <source>
        <strain evidence="2 3">AP64</strain>
    </source>
</reference>
<name>A0A143BK97_9BACT</name>
<proteinExistence type="predicted"/>
<dbReference type="EMBL" id="CP011454">
    <property type="protein sequence ID" value="AMW05448.1"/>
    <property type="molecule type" value="Genomic_DNA"/>
</dbReference>
<evidence type="ECO:0000313" key="3">
    <source>
        <dbReference type="Proteomes" id="UP000076404"/>
    </source>
</evidence>
<keyword evidence="3" id="KW-1185">Reference proteome</keyword>
<sequence length="120" mass="12512">MSYVVSARRRGFTIIELLAVVVIIAVLATIAIAKFGDSKRRAYIAAMKSDLHNLAMIAETRFSSENSYANITPPQGSAGITLTFTGTATGWTATATHTAIPGYTCAISSGGGANAEPLCQ</sequence>
<evidence type="ECO:0000256" key="1">
    <source>
        <dbReference type="SAM" id="Phobius"/>
    </source>
</evidence>
<dbReference type="NCBIfam" id="TIGR02532">
    <property type="entry name" value="IV_pilin_GFxxxE"/>
    <property type="match status" value="1"/>
</dbReference>
<dbReference type="STRING" id="1379270.GEMMAAP_12815"/>